<evidence type="ECO:0000259" key="1">
    <source>
        <dbReference type="Pfam" id="PF23648"/>
    </source>
</evidence>
<dbReference type="RefSeq" id="WP_027448170.1">
    <property type="nucleotide sequence ID" value="NZ_AVPF01000068.1"/>
</dbReference>
<dbReference type="AlphaFoldDB" id="A0A0A5FZ38"/>
<comment type="caution">
    <text evidence="2">The sequence shown here is derived from an EMBL/GenBank/DDBJ whole genome shotgun (WGS) entry which is preliminary data.</text>
</comment>
<protein>
    <submittedName>
        <fullName evidence="2">Methylthioribose kinase</fullName>
    </submittedName>
</protein>
<gene>
    <name evidence="2" type="ORF">N783_19320</name>
</gene>
<keyword evidence="3" id="KW-1185">Reference proteome</keyword>
<name>A0A0A5FZ38_9BACI</name>
<accession>A0A0A5FZ38</accession>
<keyword evidence="2" id="KW-0808">Transferase</keyword>
<proteinExistence type="predicted"/>
<dbReference type="OrthoDB" id="2427086at2"/>
<feature type="domain" description="DUF7147" evidence="1">
    <location>
        <begin position="1"/>
        <end position="126"/>
    </location>
</feature>
<dbReference type="Proteomes" id="UP000030403">
    <property type="component" value="Unassembled WGS sequence"/>
</dbReference>
<keyword evidence="2" id="KW-0418">Kinase</keyword>
<sequence length="130" mass="15081">MIQRFIELGQGYSDIYELITLGENMSERVQHVMAFYTVLTNGENRTSVAIVMKPTQPGDFQPIYICREGIPYPHDLANKRYDMFQTMAERINKSIIELTVRPSGIFGETELYYQHLIGILRMNNYIAPLK</sequence>
<evidence type="ECO:0000313" key="2">
    <source>
        <dbReference type="EMBL" id="KGX84075.1"/>
    </source>
</evidence>
<dbReference type="eggNOG" id="ENOG502ZQ3T">
    <property type="taxonomic scope" value="Bacteria"/>
</dbReference>
<reference evidence="2 3" key="1">
    <citation type="submission" date="2013-08" db="EMBL/GenBank/DDBJ databases">
        <authorList>
            <person name="Huang J."/>
            <person name="Wang G."/>
        </authorList>
    </citation>
    <scope>NUCLEOTIDE SEQUENCE [LARGE SCALE GENOMIC DNA]</scope>
    <source>
        <strain evidence="2 3">BH030004</strain>
    </source>
</reference>
<dbReference type="EMBL" id="AVPF01000068">
    <property type="protein sequence ID" value="KGX84075.1"/>
    <property type="molecule type" value="Genomic_DNA"/>
</dbReference>
<evidence type="ECO:0000313" key="3">
    <source>
        <dbReference type="Proteomes" id="UP000030403"/>
    </source>
</evidence>
<dbReference type="Pfam" id="PF23648">
    <property type="entry name" value="DUF7147"/>
    <property type="match status" value="1"/>
</dbReference>
<organism evidence="2 3">
    <name type="scientific">Pontibacillus marinus BH030004 = DSM 16465</name>
    <dbReference type="NCBI Taxonomy" id="1385511"/>
    <lineage>
        <taxon>Bacteria</taxon>
        <taxon>Bacillati</taxon>
        <taxon>Bacillota</taxon>
        <taxon>Bacilli</taxon>
        <taxon>Bacillales</taxon>
        <taxon>Bacillaceae</taxon>
        <taxon>Pontibacillus</taxon>
    </lineage>
</organism>
<dbReference type="STRING" id="1385511.GCA_000425225_00921"/>
<dbReference type="InterPro" id="IPR055571">
    <property type="entry name" value="DUF7147"/>
</dbReference>
<dbReference type="GO" id="GO:0016301">
    <property type="term" value="F:kinase activity"/>
    <property type="evidence" value="ECO:0007669"/>
    <property type="project" value="UniProtKB-KW"/>
</dbReference>